<evidence type="ECO:0000256" key="1">
    <source>
        <dbReference type="ARBA" id="ARBA00022729"/>
    </source>
</evidence>
<keyword evidence="2" id="KW-1133">Transmembrane helix</keyword>
<name>A0AAW0TQI0_SCYPA</name>
<accession>A0AAW0TQI0</accession>
<dbReference type="InterPro" id="IPR032675">
    <property type="entry name" value="LRR_dom_sf"/>
</dbReference>
<reference evidence="3 4" key="1">
    <citation type="submission" date="2023-03" db="EMBL/GenBank/DDBJ databases">
        <title>High-quality genome of Scylla paramamosain provides insights in environmental adaptation.</title>
        <authorList>
            <person name="Zhang L."/>
        </authorList>
    </citation>
    <scope>NUCLEOTIDE SEQUENCE [LARGE SCALE GENOMIC DNA]</scope>
    <source>
        <strain evidence="3">LZ_2023a</strain>
        <tissue evidence="3">Muscle</tissue>
    </source>
</reference>
<dbReference type="PANTHER" id="PTHR24373:SF275">
    <property type="entry name" value="TIR DOMAIN-CONTAINING PROTEIN"/>
    <property type="match status" value="1"/>
</dbReference>
<dbReference type="InterPro" id="IPR050328">
    <property type="entry name" value="Dev_Immune_Receptor"/>
</dbReference>
<gene>
    <name evidence="3" type="ORF">O3P69_009041</name>
</gene>
<dbReference type="AlphaFoldDB" id="A0AAW0TQI0"/>
<evidence type="ECO:0000313" key="3">
    <source>
        <dbReference type="EMBL" id="KAK8389765.1"/>
    </source>
</evidence>
<organism evidence="3 4">
    <name type="scientific">Scylla paramamosain</name>
    <name type="common">Mud crab</name>
    <dbReference type="NCBI Taxonomy" id="85552"/>
    <lineage>
        <taxon>Eukaryota</taxon>
        <taxon>Metazoa</taxon>
        <taxon>Ecdysozoa</taxon>
        <taxon>Arthropoda</taxon>
        <taxon>Crustacea</taxon>
        <taxon>Multicrustacea</taxon>
        <taxon>Malacostraca</taxon>
        <taxon>Eumalacostraca</taxon>
        <taxon>Eucarida</taxon>
        <taxon>Decapoda</taxon>
        <taxon>Pleocyemata</taxon>
        <taxon>Brachyura</taxon>
        <taxon>Eubrachyura</taxon>
        <taxon>Portunoidea</taxon>
        <taxon>Portunidae</taxon>
        <taxon>Portuninae</taxon>
        <taxon>Scylla</taxon>
    </lineage>
</organism>
<protein>
    <submittedName>
        <fullName evidence="3">Uncharacterized protein</fullName>
    </submittedName>
</protein>
<sequence>MPEARQSLASSGTARDTSSKMALYYVPAVMAMAALGLASRVEGPGNRPITPGWPCPIQSQIAPCTCFMDTVYRLFMDCSLANSEEELERIFSSIFPFKDFYELRIEHNPEDADNVIDKITADTFADLTFKRIIITGTRLQNIIDEAFADSHKTLSYLDLSSNLLHTFPFESLSLYENLATFILDDNQFPDLFDIESLSLQIFSASGNHNMRMNSPKPFQGAPSLRELYLSEIGLTTLRTGLFNSLTQMEVVDFSKNHLTRLEQDAIRVDGFTLKHVIFDDNQIFNISHDSLIGFRENATLSMVANNVVKLFEYDWKHIFEQITWRETIDLKGNNLLCGCDMDWLFMQYKEEYLCRLTDTTRCSSSGNEQVIFIDVDTYCQQCAESFLSCPPQTDCKNPVTLPYHY</sequence>
<feature type="transmembrane region" description="Helical" evidence="2">
    <location>
        <begin position="21"/>
        <end position="39"/>
    </location>
</feature>
<keyword evidence="1" id="KW-0732">Signal</keyword>
<comment type="caution">
    <text evidence="3">The sequence shown here is derived from an EMBL/GenBank/DDBJ whole genome shotgun (WGS) entry which is preliminary data.</text>
</comment>
<keyword evidence="4" id="KW-1185">Reference proteome</keyword>
<keyword evidence="2" id="KW-0812">Transmembrane</keyword>
<evidence type="ECO:0000313" key="4">
    <source>
        <dbReference type="Proteomes" id="UP001487740"/>
    </source>
</evidence>
<dbReference type="PANTHER" id="PTHR24373">
    <property type="entry name" value="SLIT RELATED LEUCINE-RICH REPEAT NEURONAL PROTEIN"/>
    <property type="match status" value="1"/>
</dbReference>
<dbReference type="Proteomes" id="UP001487740">
    <property type="component" value="Unassembled WGS sequence"/>
</dbReference>
<proteinExistence type="predicted"/>
<dbReference type="EMBL" id="JARAKH010000027">
    <property type="protein sequence ID" value="KAK8389765.1"/>
    <property type="molecule type" value="Genomic_DNA"/>
</dbReference>
<evidence type="ECO:0000256" key="2">
    <source>
        <dbReference type="SAM" id="Phobius"/>
    </source>
</evidence>
<dbReference type="Gene3D" id="3.80.10.10">
    <property type="entry name" value="Ribonuclease Inhibitor"/>
    <property type="match status" value="2"/>
</dbReference>
<dbReference type="SUPFAM" id="SSF52058">
    <property type="entry name" value="L domain-like"/>
    <property type="match status" value="1"/>
</dbReference>
<keyword evidence="2" id="KW-0472">Membrane</keyword>